<organism evidence="2 3">
    <name type="scientific">Paraglaciecola aquimarina</name>
    <dbReference type="NCBI Taxonomy" id="1235557"/>
    <lineage>
        <taxon>Bacteria</taxon>
        <taxon>Pseudomonadati</taxon>
        <taxon>Pseudomonadota</taxon>
        <taxon>Gammaproteobacteria</taxon>
        <taxon>Alteromonadales</taxon>
        <taxon>Alteromonadaceae</taxon>
        <taxon>Paraglaciecola</taxon>
    </lineage>
</organism>
<feature type="signal peptide" evidence="1">
    <location>
        <begin position="1"/>
        <end position="21"/>
    </location>
</feature>
<keyword evidence="1" id="KW-0732">Signal</keyword>
<evidence type="ECO:0000313" key="2">
    <source>
        <dbReference type="EMBL" id="MDU0353202.1"/>
    </source>
</evidence>
<protein>
    <submittedName>
        <fullName evidence="2">TIGR04219 family outer membrane beta-barrel protein</fullName>
    </submittedName>
</protein>
<sequence length="252" mass="28129">MKKIATTLGMLTLCSSFSSQADTILGLYAGAQGWNMETEGGYSRDGDNRDFNFEDETKGSFYVAFEHPIPLIPNIKLQKTEMDTQGDITLEQQFDFGVQTFTTGSTLNTDVSLSSTDAILYYEFFDNDLISFDFGVNIKYLEGELLVVDTDQPTRTGYEDFSGPVPMLYSKLQLGLPFTGFGAFVEGSYLSIDDHSLTDYQAAITYSLMENLALDVTFQAGYRAFTLELEDLDDIYSDLEFKGVFAGIEVHF</sequence>
<feature type="chain" id="PRO_5046079284" evidence="1">
    <location>
        <begin position="22"/>
        <end position="252"/>
    </location>
</feature>
<reference evidence="2 3" key="1">
    <citation type="submission" date="2023-10" db="EMBL/GenBank/DDBJ databases">
        <title>Glaciecola aquimarina strain GGW-M5 nov., isolated from a coastal seawater.</title>
        <authorList>
            <person name="Bayburt H."/>
            <person name="Kim J.M."/>
            <person name="Choi B.J."/>
            <person name="Jeon C.O."/>
        </authorList>
    </citation>
    <scope>NUCLEOTIDE SEQUENCE [LARGE SCALE GENOMIC DNA]</scope>
    <source>
        <strain evidence="2 3">KCTC 32108</strain>
    </source>
</reference>
<dbReference type="EMBL" id="JAWDIO010000002">
    <property type="protein sequence ID" value="MDU0353202.1"/>
    <property type="molecule type" value="Genomic_DNA"/>
</dbReference>
<dbReference type="RefSeq" id="WP_316024893.1">
    <property type="nucleotide sequence ID" value="NZ_JAWDIO010000002.1"/>
</dbReference>
<keyword evidence="3" id="KW-1185">Reference proteome</keyword>
<name>A0ABU3STA6_9ALTE</name>
<dbReference type="InterPro" id="IPR026387">
    <property type="entry name" value="OMP_w_GlyGly"/>
</dbReference>
<dbReference type="NCBIfam" id="TIGR04219">
    <property type="entry name" value="OMP_w_GlyGly"/>
    <property type="match status" value="1"/>
</dbReference>
<comment type="caution">
    <text evidence="2">The sequence shown here is derived from an EMBL/GenBank/DDBJ whole genome shotgun (WGS) entry which is preliminary data.</text>
</comment>
<gene>
    <name evidence="2" type="ORF">RS130_03975</name>
</gene>
<proteinExistence type="predicted"/>
<accession>A0ABU3STA6</accession>
<evidence type="ECO:0000313" key="3">
    <source>
        <dbReference type="Proteomes" id="UP001247805"/>
    </source>
</evidence>
<evidence type="ECO:0000256" key="1">
    <source>
        <dbReference type="SAM" id="SignalP"/>
    </source>
</evidence>
<dbReference type="Proteomes" id="UP001247805">
    <property type="component" value="Unassembled WGS sequence"/>
</dbReference>